<dbReference type="InterPro" id="IPR029045">
    <property type="entry name" value="ClpP/crotonase-like_dom_sf"/>
</dbReference>
<proteinExistence type="predicted"/>
<dbReference type="CDD" id="cd06558">
    <property type="entry name" value="crotonase-like"/>
    <property type="match status" value="1"/>
</dbReference>
<name>A0A2I2KIC2_9ACTN</name>
<dbReference type="SUPFAM" id="SSF52096">
    <property type="entry name" value="ClpP/crotonase"/>
    <property type="match status" value="1"/>
</dbReference>
<dbReference type="InterPro" id="IPR001753">
    <property type="entry name" value="Enoyl-CoA_hydra/iso"/>
</dbReference>
<evidence type="ECO:0000313" key="1">
    <source>
        <dbReference type="EMBL" id="SNQ45406.1"/>
    </source>
</evidence>
<keyword evidence="2" id="KW-1185">Reference proteome</keyword>
<dbReference type="RefSeq" id="WP_101829576.1">
    <property type="nucleotide sequence ID" value="NZ_FZMO01000001.1"/>
</dbReference>
<dbReference type="EC" id="3.7.1.18" evidence="1"/>
<dbReference type="PANTHER" id="PTHR43459:SF1">
    <property type="entry name" value="EG:BACN32G11.4 PROTEIN"/>
    <property type="match status" value="1"/>
</dbReference>
<keyword evidence="1" id="KW-0378">Hydrolase</keyword>
<dbReference type="EMBL" id="FZMO01000001">
    <property type="protein sequence ID" value="SNQ45406.1"/>
    <property type="molecule type" value="Genomic_DNA"/>
</dbReference>
<dbReference type="OrthoDB" id="9807606at2"/>
<gene>
    <name evidence="1" type="primary">camK</name>
    <name evidence="1" type="ORF">FRACA_10165</name>
</gene>
<protein>
    <submittedName>
        <fullName evidence="1">6-oxocamphor hydrolase</fullName>
        <ecNumber evidence="1">3.7.1.18</ecNumber>
    </submittedName>
</protein>
<reference evidence="1 2" key="1">
    <citation type="submission" date="2017-06" db="EMBL/GenBank/DDBJ databases">
        <authorList>
            <person name="Kim H.J."/>
            <person name="Triplett B.A."/>
        </authorList>
    </citation>
    <scope>NUCLEOTIDE SEQUENCE [LARGE SCALE GENOMIC DNA]</scope>
    <source>
        <strain evidence="1">FRACA_ARgP5</strain>
    </source>
</reference>
<dbReference type="Proteomes" id="UP000234331">
    <property type="component" value="Unassembled WGS sequence"/>
</dbReference>
<dbReference type="GO" id="GO:0016787">
    <property type="term" value="F:hydrolase activity"/>
    <property type="evidence" value="ECO:0007669"/>
    <property type="project" value="UniProtKB-KW"/>
</dbReference>
<dbReference type="Pfam" id="PF00378">
    <property type="entry name" value="ECH_1"/>
    <property type="match status" value="1"/>
</dbReference>
<organism evidence="1 2">
    <name type="scientific">Frankia canadensis</name>
    <dbReference type="NCBI Taxonomy" id="1836972"/>
    <lineage>
        <taxon>Bacteria</taxon>
        <taxon>Bacillati</taxon>
        <taxon>Actinomycetota</taxon>
        <taxon>Actinomycetes</taxon>
        <taxon>Frankiales</taxon>
        <taxon>Frankiaceae</taxon>
        <taxon>Frankia</taxon>
    </lineage>
</organism>
<accession>A0A2I2KIC2</accession>
<dbReference type="AlphaFoldDB" id="A0A2I2KIC2"/>
<dbReference type="Gene3D" id="3.90.226.10">
    <property type="entry name" value="2-enoyl-CoA Hydratase, Chain A, domain 1"/>
    <property type="match status" value="1"/>
</dbReference>
<sequence>MSKIAPRLHDYRGKYQRIKFERTDDGVLVVTLHTRGGSLVWDTVAHDELAYCFNDVACDPENKVVVLTGAGADFCGAIDFDSFVLTGPADWDNSVFEGQRLINNLLSIRVPVIAAVNGPARVHSEIPILSDVVLASSTAVFEDSPHLPGGIVPGDGAAQAWIYVLGAKRAKYFLLTEKELSAEAALVAGAVDEVLAPAELIPRAMEIAHRLAAKPLLTLRYTREVLTRDLKRIMHDQLGFGLVHEALAALDL</sequence>
<dbReference type="PANTHER" id="PTHR43459">
    <property type="entry name" value="ENOYL-COA HYDRATASE"/>
    <property type="match status" value="1"/>
</dbReference>
<evidence type="ECO:0000313" key="2">
    <source>
        <dbReference type="Proteomes" id="UP000234331"/>
    </source>
</evidence>